<name>A0A1Q5UCX6_9EURO</name>
<organism evidence="2 3">
    <name type="scientific">Penicillium subrubescens</name>
    <dbReference type="NCBI Taxonomy" id="1316194"/>
    <lineage>
        <taxon>Eukaryota</taxon>
        <taxon>Fungi</taxon>
        <taxon>Dikarya</taxon>
        <taxon>Ascomycota</taxon>
        <taxon>Pezizomycotina</taxon>
        <taxon>Eurotiomycetes</taxon>
        <taxon>Eurotiomycetidae</taxon>
        <taxon>Eurotiales</taxon>
        <taxon>Aspergillaceae</taxon>
        <taxon>Penicillium</taxon>
    </lineage>
</organism>
<dbReference type="Pfam" id="PF00501">
    <property type="entry name" value="AMP-binding"/>
    <property type="match status" value="1"/>
</dbReference>
<dbReference type="PANTHER" id="PTHR24096">
    <property type="entry name" value="LONG-CHAIN-FATTY-ACID--COA LIGASE"/>
    <property type="match status" value="1"/>
</dbReference>
<dbReference type="EMBL" id="MNBE01000358">
    <property type="protein sequence ID" value="OKP10325.1"/>
    <property type="molecule type" value="Genomic_DNA"/>
</dbReference>
<dbReference type="Proteomes" id="UP000186955">
    <property type="component" value="Unassembled WGS sequence"/>
</dbReference>
<feature type="domain" description="AMP-dependent synthetase/ligase" evidence="1">
    <location>
        <begin position="22"/>
        <end position="310"/>
    </location>
</feature>
<dbReference type="Gene3D" id="3.40.50.12780">
    <property type="entry name" value="N-terminal domain of ligase-like"/>
    <property type="match status" value="1"/>
</dbReference>
<dbReference type="InterPro" id="IPR020845">
    <property type="entry name" value="AMP-binding_CS"/>
</dbReference>
<dbReference type="PROSITE" id="PS00455">
    <property type="entry name" value="AMP_BINDING"/>
    <property type="match status" value="1"/>
</dbReference>
<dbReference type="SUPFAM" id="SSF56801">
    <property type="entry name" value="Acetyl-CoA synthetase-like"/>
    <property type="match status" value="1"/>
</dbReference>
<dbReference type="InterPro" id="IPR042099">
    <property type="entry name" value="ANL_N_sf"/>
</dbReference>
<evidence type="ECO:0000259" key="1">
    <source>
        <dbReference type="Pfam" id="PF00501"/>
    </source>
</evidence>
<accession>A0A1Q5UCX6</accession>
<dbReference type="PANTHER" id="PTHR24096:SF267">
    <property type="entry name" value="MALONATE--COA LIGASE ACSF3, MITOCHONDRIAL"/>
    <property type="match status" value="1"/>
</dbReference>
<dbReference type="STRING" id="1316194.A0A1Q5UCX6"/>
<proteinExistence type="predicted"/>
<evidence type="ECO:0000313" key="3">
    <source>
        <dbReference type="Proteomes" id="UP000186955"/>
    </source>
</evidence>
<sequence length="374" mass="41287">MTRVYADSVVNVVNVKASNNTGPGYLAEEALYFLQKCKAVAIVFDPDPAVSELAHSIVNAQSDNSEHEPLLQIPVTMDPSLPLKQSLSFATVPSVDPAAISPDRPALYLLTSGTTGTPKVVVHTRRIFYAQPEPDYDAEDVFLSQRAFFWIGGFRELIGMLLKGVRVEIIDYKSNADTVWNRISRGDITRLSVVPGLFSNMVKVWEEKIALLPDHERRPYADAARRLRGVKCTGGLVPGSVKRFWKNLLPDVRFEVEYGASEFGMAAFSCCIKGEDTIQSHYLGRPLPGVAFKLGDDQSDRGELLLKTPTQFTIPEVTNANIDDTGFFRTGDLARRAADGRIIIEGRVKPDCQCLWKIAKVPSLTVLKLSATVD</sequence>
<gene>
    <name evidence="2" type="ORF">PENSUB_4242</name>
</gene>
<comment type="caution">
    <text evidence="2">The sequence shown here is derived from an EMBL/GenBank/DDBJ whole genome shotgun (WGS) entry which is preliminary data.</text>
</comment>
<dbReference type="AlphaFoldDB" id="A0A1Q5UCX6"/>
<evidence type="ECO:0000313" key="2">
    <source>
        <dbReference type="EMBL" id="OKP10325.1"/>
    </source>
</evidence>
<reference evidence="2 3" key="1">
    <citation type="submission" date="2016-10" db="EMBL/GenBank/DDBJ databases">
        <title>Genome sequence of the ascomycete fungus Penicillium subrubescens.</title>
        <authorList>
            <person name="De Vries R.P."/>
            <person name="Peng M."/>
            <person name="Dilokpimol A."/>
            <person name="Hilden K."/>
            <person name="Makela M.R."/>
            <person name="Grigoriev I."/>
            <person name="Riley R."/>
            <person name="Granchi Z."/>
        </authorList>
    </citation>
    <scope>NUCLEOTIDE SEQUENCE [LARGE SCALE GENOMIC DNA]</scope>
    <source>
        <strain evidence="2 3">CBS 132785</strain>
    </source>
</reference>
<dbReference type="GO" id="GO:0016405">
    <property type="term" value="F:CoA-ligase activity"/>
    <property type="evidence" value="ECO:0007669"/>
    <property type="project" value="TreeGrafter"/>
</dbReference>
<keyword evidence="2" id="KW-0436">Ligase</keyword>
<keyword evidence="3" id="KW-1185">Reference proteome</keyword>
<dbReference type="InterPro" id="IPR000873">
    <property type="entry name" value="AMP-dep_synth/lig_dom"/>
</dbReference>
<protein>
    <submittedName>
        <fullName evidence="2">Malonate--CoA ligase</fullName>
    </submittedName>
</protein>